<accession>A0ABU0C2B8</accession>
<keyword evidence="3" id="KW-0479">Metal-binding</keyword>
<dbReference type="Gene3D" id="3.20.20.140">
    <property type="entry name" value="Metal-dependent hydrolases"/>
    <property type="match status" value="1"/>
</dbReference>
<dbReference type="InterPro" id="IPR032466">
    <property type="entry name" value="Metal_Hydrolase"/>
</dbReference>
<proteinExistence type="inferred from homology"/>
<dbReference type="GO" id="GO:0004157">
    <property type="term" value="F:dihydropyrimidinase activity"/>
    <property type="evidence" value="ECO:0007669"/>
    <property type="project" value="UniProtKB-EC"/>
</dbReference>
<dbReference type="Proteomes" id="UP001230207">
    <property type="component" value="Unassembled WGS sequence"/>
</dbReference>
<dbReference type="Pfam" id="PF01979">
    <property type="entry name" value="Amidohydro_1"/>
    <property type="match status" value="1"/>
</dbReference>
<evidence type="ECO:0000256" key="4">
    <source>
        <dbReference type="ARBA" id="ARBA00022801"/>
    </source>
</evidence>
<comment type="cofactor">
    <cofactor evidence="1">
        <name>Zn(2+)</name>
        <dbReference type="ChEBI" id="CHEBI:29105"/>
    </cofactor>
</comment>
<comment type="caution">
    <text evidence="6">The sequence shown here is derived from an EMBL/GenBank/DDBJ whole genome shotgun (WGS) entry which is preliminary data.</text>
</comment>
<evidence type="ECO:0000313" key="7">
    <source>
        <dbReference type="Proteomes" id="UP001230207"/>
    </source>
</evidence>
<dbReference type="InterPro" id="IPR011059">
    <property type="entry name" value="Metal-dep_hydrolase_composite"/>
</dbReference>
<evidence type="ECO:0000256" key="1">
    <source>
        <dbReference type="ARBA" id="ARBA00001947"/>
    </source>
</evidence>
<evidence type="ECO:0000256" key="3">
    <source>
        <dbReference type="ARBA" id="ARBA00022723"/>
    </source>
</evidence>
<dbReference type="InterPro" id="IPR006680">
    <property type="entry name" value="Amidohydro-rel"/>
</dbReference>
<organism evidence="6 7">
    <name type="scientific">Pararhizobium capsulatum DSM 1112</name>
    <dbReference type="NCBI Taxonomy" id="1121113"/>
    <lineage>
        <taxon>Bacteria</taxon>
        <taxon>Pseudomonadati</taxon>
        <taxon>Pseudomonadota</taxon>
        <taxon>Alphaproteobacteria</taxon>
        <taxon>Hyphomicrobiales</taxon>
        <taxon>Rhizobiaceae</taxon>
        <taxon>Rhizobium/Agrobacterium group</taxon>
        <taxon>Pararhizobium</taxon>
    </lineage>
</organism>
<dbReference type="RefSeq" id="WP_307237457.1">
    <property type="nucleotide sequence ID" value="NZ_JAUSVF010000007.1"/>
</dbReference>
<evidence type="ECO:0000259" key="5">
    <source>
        <dbReference type="Pfam" id="PF01979"/>
    </source>
</evidence>
<name>A0ABU0C2B8_9HYPH</name>
<dbReference type="SUPFAM" id="SSF51338">
    <property type="entry name" value="Composite domain of metallo-dependent hydrolases"/>
    <property type="match status" value="2"/>
</dbReference>
<keyword evidence="4 6" id="KW-0378">Hydrolase</keyword>
<evidence type="ECO:0000256" key="2">
    <source>
        <dbReference type="ARBA" id="ARBA00008829"/>
    </source>
</evidence>
<dbReference type="SUPFAM" id="SSF51556">
    <property type="entry name" value="Metallo-dependent hydrolases"/>
    <property type="match status" value="1"/>
</dbReference>
<protein>
    <submittedName>
        <fullName evidence="6">Dihydropyrimidinase</fullName>
        <ecNumber evidence="6">3.5.2.2</ecNumber>
    </submittedName>
</protein>
<feature type="domain" description="Amidohydrolase-related" evidence="5">
    <location>
        <begin position="51"/>
        <end position="440"/>
    </location>
</feature>
<evidence type="ECO:0000313" key="6">
    <source>
        <dbReference type="EMBL" id="MDQ0324099.1"/>
    </source>
</evidence>
<dbReference type="InterPro" id="IPR011778">
    <property type="entry name" value="Hydantoinase/dihydroPyrase"/>
</dbReference>
<dbReference type="NCBIfam" id="NF009941">
    <property type="entry name" value="PRK13404.1"/>
    <property type="match status" value="1"/>
</dbReference>
<dbReference type="InterPro" id="IPR050378">
    <property type="entry name" value="Metallo-dep_Hydrolases_sf"/>
</dbReference>
<dbReference type="EMBL" id="JAUSVF010000007">
    <property type="protein sequence ID" value="MDQ0324099.1"/>
    <property type="molecule type" value="Genomic_DNA"/>
</dbReference>
<reference evidence="6 7" key="1">
    <citation type="submission" date="2023-07" db="EMBL/GenBank/DDBJ databases">
        <title>Genomic Encyclopedia of Type Strains, Phase IV (KMG-IV): sequencing the most valuable type-strain genomes for metagenomic binning, comparative biology and taxonomic classification.</title>
        <authorList>
            <person name="Goeker M."/>
        </authorList>
    </citation>
    <scope>NUCLEOTIDE SEQUENCE [LARGE SCALE GENOMIC DNA]</scope>
    <source>
        <strain evidence="6 7">DSM 1112</strain>
    </source>
</reference>
<comment type="similarity">
    <text evidence="2">Belongs to the metallo-dependent hydrolases superfamily. Hydantoinase/dihydropyrimidinase family.</text>
</comment>
<gene>
    <name evidence="6" type="ORF">QO002_006306</name>
</gene>
<dbReference type="EC" id="3.5.2.2" evidence="6"/>
<dbReference type="CDD" id="cd01314">
    <property type="entry name" value="D-HYD"/>
    <property type="match status" value="1"/>
</dbReference>
<dbReference type="NCBIfam" id="TIGR02033">
    <property type="entry name" value="D-hydantoinase"/>
    <property type="match status" value="1"/>
</dbReference>
<dbReference type="PANTHER" id="PTHR11647:SF1">
    <property type="entry name" value="COLLAPSIN RESPONSE MEDIATOR PROTEIN"/>
    <property type="match status" value="1"/>
</dbReference>
<dbReference type="PANTHER" id="PTHR11647">
    <property type="entry name" value="HYDRANTOINASE/DIHYDROPYRIMIDINASE FAMILY MEMBER"/>
    <property type="match status" value="1"/>
</dbReference>
<sequence length="487" mass="52524">MANYDLVIRGGTVATASDTFQADVAVSDGRIVAIGENLGGAAREVSAVGRLVLPGGVDSHCHIEEPQVGEIQNADSFVSATSSAAAGGTTTVISFSQQTKGSGISDALRDYHRKAALALIDYSFHLVVTDPTDAVLEELVPLIEEGHRSLKIFMTYTNVVLDDEQTLRVLALARRTGALVTVHAENHAAIMYLTRVLEKAGLTSPKHHAWAKPMPVEREACHRIIMLSELLDVPIQIFHVSGAEAAEEIRRAQNRGLKVFGETCPQYLMLTAQDLDRPNFEGAKFLCSPAPRTEADQEALWDYIRTGTIGVVSSDHAPNRFDDPHGKKVGGENAPFSAIPNGVPGLATRLPILFSEGVSKGRIDLNTFVALTSTNPAKLFGLHPKKGTIAVGADADIAIWDPERQVTIRNDMLHHHVDYTVYEGVKVKGWPIMTLSRGEVICDEGAVVGKSGHGRFLARGPYEAIKPRGKHVTPFDPVTGSVETATR</sequence>
<dbReference type="Gene3D" id="2.30.40.10">
    <property type="entry name" value="Urease, subunit C, domain 1"/>
    <property type="match status" value="1"/>
</dbReference>
<keyword evidence="7" id="KW-1185">Reference proteome</keyword>